<protein>
    <submittedName>
        <fullName evidence="3">Barnase inhibitor</fullName>
    </submittedName>
</protein>
<dbReference type="Proteomes" id="UP000076489">
    <property type="component" value="Unassembled WGS sequence"/>
</dbReference>
<dbReference type="OrthoDB" id="7575400at2"/>
<evidence type="ECO:0000256" key="1">
    <source>
        <dbReference type="ARBA" id="ARBA00006845"/>
    </source>
</evidence>
<dbReference type="EMBL" id="LUKJ01000001">
    <property type="protein sequence ID" value="KZN21120.1"/>
    <property type="molecule type" value="Genomic_DNA"/>
</dbReference>
<dbReference type="SUPFAM" id="SSF52038">
    <property type="entry name" value="Barstar-related"/>
    <property type="match status" value="1"/>
</dbReference>
<proteinExistence type="inferred from homology"/>
<dbReference type="InterPro" id="IPR035905">
    <property type="entry name" value="Barstar-like_sf"/>
</dbReference>
<reference evidence="4" key="1">
    <citation type="submission" date="2016-03" db="EMBL/GenBank/DDBJ databases">
        <authorList>
            <person name="Ray J."/>
            <person name="Price M."/>
            <person name="Deutschbauer A."/>
        </authorList>
    </citation>
    <scope>NUCLEOTIDE SEQUENCE [LARGE SCALE GENOMIC DNA]</scope>
    <source>
        <strain evidence="4">FW300-N1B4</strain>
    </source>
</reference>
<evidence type="ECO:0000313" key="3">
    <source>
        <dbReference type="EMBL" id="KZN21120.1"/>
    </source>
</evidence>
<feature type="domain" description="Barstar (barnase inhibitor)" evidence="2">
    <location>
        <begin position="2"/>
        <end position="82"/>
    </location>
</feature>
<dbReference type="InterPro" id="IPR000468">
    <property type="entry name" value="Barstar"/>
</dbReference>
<sequence length="95" mass="11001">MIIELDGYTIKSEIEFHKQLASALKAGEFYENNLNALWDLLCANTEGPIELIWRNSNNSRNSIGDTFEKIVSILNRVKAQDENFGWDEKFTYILE</sequence>
<dbReference type="Gene3D" id="3.30.370.10">
    <property type="entry name" value="Barstar-like"/>
    <property type="match status" value="1"/>
</dbReference>
<gene>
    <name evidence="3" type="ORF">A1D17_01410</name>
</gene>
<dbReference type="Pfam" id="PF01337">
    <property type="entry name" value="Barstar"/>
    <property type="match status" value="1"/>
</dbReference>
<comment type="caution">
    <text evidence="3">The sequence shown here is derived from an EMBL/GenBank/DDBJ whole genome shotgun (WGS) entry which is preliminary data.</text>
</comment>
<dbReference type="AlphaFoldDB" id="A0A166R0I1"/>
<evidence type="ECO:0000313" key="4">
    <source>
        <dbReference type="Proteomes" id="UP000076489"/>
    </source>
</evidence>
<name>A0A166R0I1_PSEFL</name>
<organism evidence="3 4">
    <name type="scientific">Pseudomonas fluorescens</name>
    <dbReference type="NCBI Taxonomy" id="294"/>
    <lineage>
        <taxon>Bacteria</taxon>
        <taxon>Pseudomonadati</taxon>
        <taxon>Pseudomonadota</taxon>
        <taxon>Gammaproteobacteria</taxon>
        <taxon>Pseudomonadales</taxon>
        <taxon>Pseudomonadaceae</taxon>
        <taxon>Pseudomonas</taxon>
    </lineage>
</organism>
<dbReference type="RefSeq" id="WP_063340307.1">
    <property type="nucleotide sequence ID" value="NZ_LUKJ01000001.1"/>
</dbReference>
<reference evidence="3 4" key="2">
    <citation type="journal article" date="2018" name="Nature">
        <title>Mutant phenotypes for thousands of bacterial genes of unknown function.</title>
        <authorList>
            <person name="Price M.N."/>
            <person name="Wetmore K.M."/>
            <person name="Waters R.J."/>
            <person name="Callaghan M."/>
            <person name="Ray J."/>
            <person name="Liu H."/>
            <person name="Kuehl J.V."/>
            <person name="Melnyk R.A."/>
            <person name="Lamson J.S."/>
            <person name="Suh Y."/>
            <person name="Carlson H.K."/>
            <person name="Esquivel Z."/>
            <person name="Sadeeshkumar H."/>
            <person name="Chakraborty R."/>
            <person name="Zane G.M."/>
            <person name="Rubin B.E."/>
            <person name="Wall J.D."/>
            <person name="Visel A."/>
            <person name="Bristow J."/>
            <person name="Blow M.J."/>
            <person name="Arkin A.P."/>
            <person name="Deutschbauer A.M."/>
        </authorList>
    </citation>
    <scope>NUCLEOTIDE SEQUENCE [LARGE SCALE GENOMIC DNA]</scope>
    <source>
        <strain evidence="3 4">FW300-N1B4</strain>
    </source>
</reference>
<accession>A0A166R0I1</accession>
<evidence type="ECO:0000259" key="2">
    <source>
        <dbReference type="Pfam" id="PF01337"/>
    </source>
</evidence>
<comment type="similarity">
    <text evidence="1">Belongs to the barstar family.</text>
</comment>